<evidence type="ECO:0000313" key="5">
    <source>
        <dbReference type="EMBL" id="MBB2181778.1"/>
    </source>
</evidence>
<keyword evidence="6" id="KW-1185">Reference proteome</keyword>
<keyword evidence="2" id="KW-0238">DNA-binding</keyword>
<dbReference type="InterPro" id="IPR039418">
    <property type="entry name" value="LexA-like"/>
</dbReference>
<dbReference type="Pfam" id="PF01381">
    <property type="entry name" value="HTH_3"/>
    <property type="match status" value="1"/>
</dbReference>
<name>A0A839JX20_9FIRM</name>
<evidence type="ECO:0000259" key="4">
    <source>
        <dbReference type="PROSITE" id="PS50943"/>
    </source>
</evidence>
<dbReference type="EMBL" id="JACEGA010000001">
    <property type="protein sequence ID" value="MBB2181778.1"/>
    <property type="molecule type" value="Genomic_DNA"/>
</dbReference>
<dbReference type="Proteomes" id="UP000574276">
    <property type="component" value="Unassembled WGS sequence"/>
</dbReference>
<organism evidence="5 6">
    <name type="scientific">Variimorphobacter saccharofermentans</name>
    <dbReference type="NCBI Taxonomy" id="2755051"/>
    <lineage>
        <taxon>Bacteria</taxon>
        <taxon>Bacillati</taxon>
        <taxon>Bacillota</taxon>
        <taxon>Clostridia</taxon>
        <taxon>Lachnospirales</taxon>
        <taxon>Lachnospiraceae</taxon>
        <taxon>Variimorphobacter</taxon>
    </lineage>
</organism>
<dbReference type="SUPFAM" id="SSF47413">
    <property type="entry name" value="lambda repressor-like DNA-binding domains"/>
    <property type="match status" value="1"/>
</dbReference>
<dbReference type="InterPro" id="IPR001387">
    <property type="entry name" value="Cro/C1-type_HTH"/>
</dbReference>
<dbReference type="CDD" id="cd06529">
    <property type="entry name" value="S24_LexA-like"/>
    <property type="match status" value="1"/>
</dbReference>
<dbReference type="GO" id="GO:0003677">
    <property type="term" value="F:DNA binding"/>
    <property type="evidence" value="ECO:0007669"/>
    <property type="project" value="UniProtKB-KW"/>
</dbReference>
<dbReference type="PANTHER" id="PTHR40661:SF1">
    <property type="entry name" value="HTH CRO_C1-TYPE DOMAIN-CONTAINING PROTEIN"/>
    <property type="match status" value="1"/>
</dbReference>
<sequence length="233" mass="26361">MEKKIGITLATYRKNKKMSQIELADKLRNYDINVSNAAISAWEKDISSPNAHQFLALCKILDITDIYNEFIGFNPDDPLAKLNEEGKAKALEYIGLLLLSEQFQKKEATIIPFRRKIKWSLLASSAGTGEFLDDENFEIIDVGEEVPEEADFGLALNGDSMEPRYHDKQAVWVQQTTSLSSGEIGIFYLDGLTYCKQLKDDKDGVYLISLNSKYEPIKVTNDSSFRIFGRVLN</sequence>
<dbReference type="CDD" id="cd00093">
    <property type="entry name" value="HTH_XRE"/>
    <property type="match status" value="1"/>
</dbReference>
<dbReference type="RefSeq" id="WP_228351533.1">
    <property type="nucleotide sequence ID" value="NZ_JACEGA010000001.1"/>
</dbReference>
<dbReference type="PROSITE" id="PS50943">
    <property type="entry name" value="HTH_CROC1"/>
    <property type="match status" value="1"/>
</dbReference>
<dbReference type="Pfam" id="PF00717">
    <property type="entry name" value="Peptidase_S24"/>
    <property type="match status" value="1"/>
</dbReference>
<dbReference type="InterPro" id="IPR015927">
    <property type="entry name" value="Peptidase_S24_S26A/B/C"/>
</dbReference>
<dbReference type="Gene3D" id="2.10.109.10">
    <property type="entry name" value="Umud Fragment, subunit A"/>
    <property type="match status" value="1"/>
</dbReference>
<dbReference type="SUPFAM" id="SSF51306">
    <property type="entry name" value="LexA/Signal peptidase"/>
    <property type="match status" value="1"/>
</dbReference>
<accession>A0A839JX20</accession>
<keyword evidence="1" id="KW-0805">Transcription regulation</keyword>
<dbReference type="SMART" id="SM00530">
    <property type="entry name" value="HTH_XRE"/>
    <property type="match status" value="1"/>
</dbReference>
<evidence type="ECO:0000313" key="6">
    <source>
        <dbReference type="Proteomes" id="UP000574276"/>
    </source>
</evidence>
<feature type="domain" description="HTH cro/C1-type" evidence="4">
    <location>
        <begin position="9"/>
        <end position="68"/>
    </location>
</feature>
<dbReference type="Gene3D" id="1.10.260.40">
    <property type="entry name" value="lambda repressor-like DNA-binding domains"/>
    <property type="match status" value="1"/>
</dbReference>
<keyword evidence="3" id="KW-0804">Transcription</keyword>
<dbReference type="InterPro" id="IPR010982">
    <property type="entry name" value="Lambda_DNA-bd_dom_sf"/>
</dbReference>
<comment type="caution">
    <text evidence="5">The sequence shown here is derived from an EMBL/GenBank/DDBJ whole genome shotgun (WGS) entry which is preliminary data.</text>
</comment>
<protein>
    <submittedName>
        <fullName evidence="5">LexA family transcriptional regulator</fullName>
    </submittedName>
</protein>
<evidence type="ECO:0000256" key="3">
    <source>
        <dbReference type="ARBA" id="ARBA00023163"/>
    </source>
</evidence>
<dbReference type="InterPro" id="IPR036286">
    <property type="entry name" value="LexA/Signal_pep-like_sf"/>
</dbReference>
<evidence type="ECO:0000256" key="1">
    <source>
        <dbReference type="ARBA" id="ARBA00023015"/>
    </source>
</evidence>
<reference evidence="5 6" key="1">
    <citation type="submission" date="2020-07" db="EMBL/GenBank/DDBJ databases">
        <title>Characterization and genome sequencing of isolate MD1, a novel member within the family Lachnospiraceae.</title>
        <authorList>
            <person name="Rettenmaier R."/>
            <person name="Di Bello L."/>
            <person name="Zinser C."/>
            <person name="Scheitz K."/>
            <person name="Liebl W."/>
            <person name="Zverlov V."/>
        </authorList>
    </citation>
    <scope>NUCLEOTIDE SEQUENCE [LARGE SCALE GENOMIC DNA]</scope>
    <source>
        <strain evidence="5 6">MD1</strain>
    </source>
</reference>
<dbReference type="PANTHER" id="PTHR40661">
    <property type="match status" value="1"/>
</dbReference>
<proteinExistence type="predicted"/>
<dbReference type="AlphaFoldDB" id="A0A839JX20"/>
<gene>
    <name evidence="5" type="ORF">H0486_02650</name>
</gene>
<evidence type="ECO:0000256" key="2">
    <source>
        <dbReference type="ARBA" id="ARBA00023125"/>
    </source>
</evidence>